<dbReference type="GO" id="GO:0005524">
    <property type="term" value="F:ATP binding"/>
    <property type="evidence" value="ECO:0007669"/>
    <property type="project" value="UniProtKB-UniRule"/>
</dbReference>
<sequence>MGNCSSDELSISELELYTPQLSQYKLLYVIGMGGYGRVWKVKCQKKFFALKEMIKSQQISQLYRVQNNCKIIYLECDE</sequence>
<feature type="binding site" evidence="1">
    <location>
        <position position="51"/>
    </location>
    <ligand>
        <name>ATP</name>
        <dbReference type="ChEBI" id="CHEBI:30616"/>
    </ligand>
</feature>
<name>A0A8S1KLN2_9CILI</name>
<evidence type="ECO:0008006" key="4">
    <source>
        <dbReference type="Google" id="ProtNLM"/>
    </source>
</evidence>
<evidence type="ECO:0000313" key="2">
    <source>
        <dbReference type="EMBL" id="CAD8055093.1"/>
    </source>
</evidence>
<protein>
    <recommendedName>
        <fullName evidence="4">Protein kinase domain-containing protein</fullName>
    </recommendedName>
</protein>
<evidence type="ECO:0000313" key="3">
    <source>
        <dbReference type="Proteomes" id="UP000692954"/>
    </source>
</evidence>
<accession>A0A8S1KLN2</accession>
<dbReference type="InterPro" id="IPR017441">
    <property type="entry name" value="Protein_kinase_ATP_BS"/>
</dbReference>
<evidence type="ECO:0000256" key="1">
    <source>
        <dbReference type="PROSITE-ProRule" id="PRU10141"/>
    </source>
</evidence>
<proteinExistence type="predicted"/>
<keyword evidence="1" id="KW-0547">Nucleotide-binding</keyword>
<keyword evidence="3" id="KW-1185">Reference proteome</keyword>
<dbReference type="AlphaFoldDB" id="A0A8S1KLN2"/>
<dbReference type="Proteomes" id="UP000692954">
    <property type="component" value="Unassembled WGS sequence"/>
</dbReference>
<organism evidence="2 3">
    <name type="scientific">Paramecium sonneborni</name>
    <dbReference type="NCBI Taxonomy" id="65129"/>
    <lineage>
        <taxon>Eukaryota</taxon>
        <taxon>Sar</taxon>
        <taxon>Alveolata</taxon>
        <taxon>Ciliophora</taxon>
        <taxon>Intramacronucleata</taxon>
        <taxon>Oligohymenophorea</taxon>
        <taxon>Peniculida</taxon>
        <taxon>Parameciidae</taxon>
        <taxon>Paramecium</taxon>
    </lineage>
</organism>
<keyword evidence="1" id="KW-0067">ATP-binding</keyword>
<reference evidence="2" key="1">
    <citation type="submission" date="2021-01" db="EMBL/GenBank/DDBJ databases">
        <authorList>
            <consortium name="Genoscope - CEA"/>
            <person name="William W."/>
        </authorList>
    </citation>
    <scope>NUCLEOTIDE SEQUENCE</scope>
</reference>
<comment type="caution">
    <text evidence="2">The sequence shown here is derived from an EMBL/GenBank/DDBJ whole genome shotgun (WGS) entry which is preliminary data.</text>
</comment>
<dbReference type="PROSITE" id="PS00107">
    <property type="entry name" value="PROTEIN_KINASE_ATP"/>
    <property type="match status" value="1"/>
</dbReference>
<gene>
    <name evidence="2" type="ORF">PSON_ATCC_30995.1.T0090068</name>
</gene>
<dbReference type="EMBL" id="CAJJDN010000009">
    <property type="protein sequence ID" value="CAD8055093.1"/>
    <property type="molecule type" value="Genomic_DNA"/>
</dbReference>